<dbReference type="PANTHER" id="PTHR23407">
    <property type="entry name" value="ATPASE INHIBITOR/5-FORMYLTETRAHYDROFOLATE CYCLO-LIGASE"/>
    <property type="match status" value="1"/>
</dbReference>
<dbReference type="SUPFAM" id="SSF100950">
    <property type="entry name" value="NagB/RpiA/CoA transferase-like"/>
    <property type="match status" value="1"/>
</dbReference>
<dbReference type="InterPro" id="IPR002698">
    <property type="entry name" value="FTHF_cligase"/>
</dbReference>
<keyword evidence="7" id="KW-1185">Reference proteome</keyword>
<dbReference type="EMBL" id="OCMF01000001">
    <property type="protein sequence ID" value="SOC79162.1"/>
    <property type="molecule type" value="Genomic_DNA"/>
</dbReference>
<comment type="cofactor">
    <cofactor evidence="5">
        <name>Mg(2+)</name>
        <dbReference type="ChEBI" id="CHEBI:18420"/>
    </cofactor>
</comment>
<feature type="binding site" evidence="4">
    <location>
        <begin position="3"/>
        <end position="7"/>
    </location>
    <ligand>
        <name>ATP</name>
        <dbReference type="ChEBI" id="CHEBI:30616"/>
    </ligand>
</feature>
<dbReference type="PANTHER" id="PTHR23407:SF1">
    <property type="entry name" value="5-FORMYLTETRAHYDROFOLATE CYCLO-LIGASE"/>
    <property type="match status" value="1"/>
</dbReference>
<comment type="similarity">
    <text evidence="1 5">Belongs to the 5-formyltetrahydrofolate cyclo-ligase family.</text>
</comment>
<dbReference type="EC" id="6.3.3.2" evidence="5"/>
<keyword evidence="2 4" id="KW-0547">Nucleotide-binding</keyword>
<evidence type="ECO:0000256" key="4">
    <source>
        <dbReference type="PIRSR" id="PIRSR006806-1"/>
    </source>
</evidence>
<keyword evidence="3 4" id="KW-0067">ATP-binding</keyword>
<feature type="binding site" evidence="4">
    <location>
        <begin position="132"/>
        <end position="140"/>
    </location>
    <ligand>
        <name>ATP</name>
        <dbReference type="ChEBI" id="CHEBI:30616"/>
    </ligand>
</feature>
<evidence type="ECO:0000313" key="6">
    <source>
        <dbReference type="EMBL" id="SOC79162.1"/>
    </source>
</evidence>
<dbReference type="Gene3D" id="3.40.50.10420">
    <property type="entry name" value="NagB/RpiA/CoA transferase-like"/>
    <property type="match status" value="1"/>
</dbReference>
<sequence length="190" mass="21850">MNKKQLRIRYKKFREELSPEDVEEGSMKIANNLIGLPIWRHSYYHIFLSISEKREVDTQAILHILQGKDKNVVLSKADFKSGTLSHFLLTDSTVIKVNDWGIPEPVEGIEIPAEKIDVVFVPLLVFDEKGNRIGYGKGFYDRFLSQCAPNVLKIGLSFFEAEKEIEDVSPLDVPLDYCVTPERIYDFKNL</sequence>
<feature type="binding site" evidence="4">
    <location>
        <position position="55"/>
    </location>
    <ligand>
        <name>substrate</name>
    </ligand>
</feature>
<dbReference type="GO" id="GO:0035999">
    <property type="term" value="P:tetrahydrofolate interconversion"/>
    <property type="evidence" value="ECO:0007669"/>
    <property type="project" value="TreeGrafter"/>
</dbReference>
<dbReference type="NCBIfam" id="TIGR02727">
    <property type="entry name" value="MTHFS_bact"/>
    <property type="match status" value="1"/>
</dbReference>
<evidence type="ECO:0000313" key="7">
    <source>
        <dbReference type="Proteomes" id="UP000219193"/>
    </source>
</evidence>
<proteinExistence type="inferred from homology"/>
<gene>
    <name evidence="6" type="ORF">SAMN06296241_0682</name>
</gene>
<keyword evidence="5" id="KW-0460">Magnesium</keyword>
<protein>
    <recommendedName>
        <fullName evidence="5">5-formyltetrahydrofolate cyclo-ligase</fullName>
        <ecNumber evidence="5">6.3.3.2</ecNumber>
    </recommendedName>
</protein>
<organism evidence="6 7">
    <name type="scientific">Salinimicrobium sediminis</name>
    <dbReference type="NCBI Taxonomy" id="1343891"/>
    <lineage>
        <taxon>Bacteria</taxon>
        <taxon>Pseudomonadati</taxon>
        <taxon>Bacteroidota</taxon>
        <taxon>Flavobacteriia</taxon>
        <taxon>Flavobacteriales</taxon>
        <taxon>Flavobacteriaceae</taxon>
        <taxon>Salinimicrobium</taxon>
    </lineage>
</organism>
<keyword evidence="6" id="KW-0436">Ligase</keyword>
<dbReference type="GO" id="GO:0046872">
    <property type="term" value="F:metal ion binding"/>
    <property type="evidence" value="ECO:0007669"/>
    <property type="project" value="UniProtKB-KW"/>
</dbReference>
<dbReference type="InterPro" id="IPR024185">
    <property type="entry name" value="FTHF_cligase-like_sf"/>
</dbReference>
<evidence type="ECO:0000256" key="5">
    <source>
        <dbReference type="RuleBase" id="RU361279"/>
    </source>
</evidence>
<dbReference type="OrthoDB" id="9801938at2"/>
<accession>A0A285X1G7</accession>
<reference evidence="7" key="1">
    <citation type="submission" date="2017-09" db="EMBL/GenBank/DDBJ databases">
        <authorList>
            <person name="Varghese N."/>
            <person name="Submissions S."/>
        </authorList>
    </citation>
    <scope>NUCLEOTIDE SEQUENCE [LARGE SCALE GENOMIC DNA]</scope>
    <source>
        <strain evidence="7">CGMCC 1.12641</strain>
    </source>
</reference>
<keyword evidence="5" id="KW-0479">Metal-binding</keyword>
<evidence type="ECO:0000256" key="1">
    <source>
        <dbReference type="ARBA" id="ARBA00010638"/>
    </source>
</evidence>
<evidence type="ECO:0000256" key="2">
    <source>
        <dbReference type="ARBA" id="ARBA00022741"/>
    </source>
</evidence>
<dbReference type="Pfam" id="PF01812">
    <property type="entry name" value="5-FTHF_cyc-lig"/>
    <property type="match status" value="1"/>
</dbReference>
<dbReference type="Proteomes" id="UP000219193">
    <property type="component" value="Unassembled WGS sequence"/>
</dbReference>
<dbReference type="GO" id="GO:0005524">
    <property type="term" value="F:ATP binding"/>
    <property type="evidence" value="ECO:0007669"/>
    <property type="project" value="UniProtKB-KW"/>
</dbReference>
<dbReference type="PIRSF" id="PIRSF006806">
    <property type="entry name" value="FTHF_cligase"/>
    <property type="match status" value="1"/>
</dbReference>
<comment type="catalytic activity">
    <reaction evidence="5">
        <text>(6S)-5-formyl-5,6,7,8-tetrahydrofolate + ATP = (6R)-5,10-methenyltetrahydrofolate + ADP + phosphate</text>
        <dbReference type="Rhea" id="RHEA:10488"/>
        <dbReference type="ChEBI" id="CHEBI:30616"/>
        <dbReference type="ChEBI" id="CHEBI:43474"/>
        <dbReference type="ChEBI" id="CHEBI:57455"/>
        <dbReference type="ChEBI" id="CHEBI:57457"/>
        <dbReference type="ChEBI" id="CHEBI:456216"/>
        <dbReference type="EC" id="6.3.3.2"/>
    </reaction>
</comment>
<dbReference type="AlphaFoldDB" id="A0A285X1G7"/>
<evidence type="ECO:0000256" key="3">
    <source>
        <dbReference type="ARBA" id="ARBA00022840"/>
    </source>
</evidence>
<dbReference type="InterPro" id="IPR037171">
    <property type="entry name" value="NagB/RpiA_transferase-like"/>
</dbReference>
<feature type="binding site" evidence="4">
    <location>
        <position position="50"/>
    </location>
    <ligand>
        <name>substrate</name>
    </ligand>
</feature>
<dbReference type="GO" id="GO:0030272">
    <property type="term" value="F:5-formyltetrahydrofolate cyclo-ligase activity"/>
    <property type="evidence" value="ECO:0007669"/>
    <property type="project" value="UniProtKB-EC"/>
</dbReference>
<dbReference type="RefSeq" id="WP_097054923.1">
    <property type="nucleotide sequence ID" value="NZ_OCMF01000001.1"/>
</dbReference>
<dbReference type="GO" id="GO:0009396">
    <property type="term" value="P:folic acid-containing compound biosynthetic process"/>
    <property type="evidence" value="ECO:0007669"/>
    <property type="project" value="TreeGrafter"/>
</dbReference>
<name>A0A285X1G7_9FLAO</name>